<evidence type="ECO:0000313" key="2">
    <source>
        <dbReference type="Proteomes" id="UP001165064"/>
    </source>
</evidence>
<protein>
    <submittedName>
        <fullName evidence="1">Unnamed protein product</fullName>
    </submittedName>
</protein>
<sequence length="184" mass="21152">MYPFSKNSEEIVNIGKFAKTLKTNVKISVPQSLSLDSTLDFFSITFEVPLTTSSSLERSDFIINGQTTKLGSFRVVSLWLKLNQLFVIDFGHYKYQAYQTWPLLQFSRLDKELDIAEFEYDKTNNTLFYITTLGKLIGDSMSCITGKFGDPIMGDFKCIEFTTKNTLSLILEVLDAFFFLREIY</sequence>
<comment type="caution">
    <text evidence="1">The sequence shown here is derived from an EMBL/GenBank/DDBJ whole genome shotgun (WGS) entry which is preliminary data.</text>
</comment>
<evidence type="ECO:0000313" key="1">
    <source>
        <dbReference type="EMBL" id="GME85651.1"/>
    </source>
</evidence>
<reference evidence="1" key="1">
    <citation type="submission" date="2023-04" db="EMBL/GenBank/DDBJ databases">
        <title>Ambrosiozyma monospora NBRC 10751.</title>
        <authorList>
            <person name="Ichikawa N."/>
            <person name="Sato H."/>
            <person name="Tonouchi N."/>
        </authorList>
    </citation>
    <scope>NUCLEOTIDE SEQUENCE</scope>
    <source>
        <strain evidence="1">NBRC 10751</strain>
    </source>
</reference>
<accession>A0ACB5TD20</accession>
<proteinExistence type="predicted"/>
<dbReference type="EMBL" id="BSXS01006517">
    <property type="protein sequence ID" value="GME85651.1"/>
    <property type="molecule type" value="Genomic_DNA"/>
</dbReference>
<gene>
    <name evidence="1" type="ORF">Amon02_000770900</name>
</gene>
<keyword evidence="2" id="KW-1185">Reference proteome</keyword>
<dbReference type="Proteomes" id="UP001165064">
    <property type="component" value="Unassembled WGS sequence"/>
</dbReference>
<organism evidence="1 2">
    <name type="scientific">Ambrosiozyma monospora</name>
    <name type="common">Yeast</name>
    <name type="synonym">Endomycopsis monosporus</name>
    <dbReference type="NCBI Taxonomy" id="43982"/>
    <lineage>
        <taxon>Eukaryota</taxon>
        <taxon>Fungi</taxon>
        <taxon>Dikarya</taxon>
        <taxon>Ascomycota</taxon>
        <taxon>Saccharomycotina</taxon>
        <taxon>Pichiomycetes</taxon>
        <taxon>Pichiales</taxon>
        <taxon>Pichiaceae</taxon>
        <taxon>Ambrosiozyma</taxon>
    </lineage>
</organism>
<name>A0ACB5TD20_AMBMO</name>